<reference evidence="1" key="1">
    <citation type="journal article" date="2022" name="Int. J. Mol. Sci.">
        <title>Draft Genome of Tanacetum Coccineum: Genomic Comparison of Closely Related Tanacetum-Family Plants.</title>
        <authorList>
            <person name="Yamashiro T."/>
            <person name="Shiraishi A."/>
            <person name="Nakayama K."/>
            <person name="Satake H."/>
        </authorList>
    </citation>
    <scope>NUCLEOTIDE SEQUENCE</scope>
</reference>
<sequence>MVKRGRKYEDVMRRLSKLHAMIHEIELMDHRLYVVDTMACLRDAMRREDDKLVPLLQLVDQVGVGIREKEAHTFTKEVEDSLMILMSVDMSCNKLDNHDDS</sequence>
<dbReference type="Proteomes" id="UP001151760">
    <property type="component" value="Unassembled WGS sequence"/>
</dbReference>
<protein>
    <submittedName>
        <fullName evidence="1">Uncharacterized protein</fullName>
    </submittedName>
</protein>
<evidence type="ECO:0000313" key="2">
    <source>
        <dbReference type="Proteomes" id="UP001151760"/>
    </source>
</evidence>
<gene>
    <name evidence="1" type="ORF">Tco_0680323</name>
</gene>
<dbReference type="EMBL" id="BQNB010009601">
    <property type="protein sequence ID" value="GJS65759.1"/>
    <property type="molecule type" value="Genomic_DNA"/>
</dbReference>
<keyword evidence="2" id="KW-1185">Reference proteome</keyword>
<reference evidence="1" key="2">
    <citation type="submission" date="2022-01" db="EMBL/GenBank/DDBJ databases">
        <authorList>
            <person name="Yamashiro T."/>
            <person name="Shiraishi A."/>
            <person name="Satake H."/>
            <person name="Nakayama K."/>
        </authorList>
    </citation>
    <scope>NUCLEOTIDE SEQUENCE</scope>
</reference>
<organism evidence="1 2">
    <name type="scientific">Tanacetum coccineum</name>
    <dbReference type="NCBI Taxonomy" id="301880"/>
    <lineage>
        <taxon>Eukaryota</taxon>
        <taxon>Viridiplantae</taxon>
        <taxon>Streptophyta</taxon>
        <taxon>Embryophyta</taxon>
        <taxon>Tracheophyta</taxon>
        <taxon>Spermatophyta</taxon>
        <taxon>Magnoliopsida</taxon>
        <taxon>eudicotyledons</taxon>
        <taxon>Gunneridae</taxon>
        <taxon>Pentapetalae</taxon>
        <taxon>asterids</taxon>
        <taxon>campanulids</taxon>
        <taxon>Asterales</taxon>
        <taxon>Asteraceae</taxon>
        <taxon>Asteroideae</taxon>
        <taxon>Anthemideae</taxon>
        <taxon>Anthemidinae</taxon>
        <taxon>Tanacetum</taxon>
    </lineage>
</organism>
<evidence type="ECO:0000313" key="1">
    <source>
        <dbReference type="EMBL" id="GJS65759.1"/>
    </source>
</evidence>
<proteinExistence type="predicted"/>
<comment type="caution">
    <text evidence="1">The sequence shown here is derived from an EMBL/GenBank/DDBJ whole genome shotgun (WGS) entry which is preliminary data.</text>
</comment>
<accession>A0ABQ4XKI6</accession>
<feature type="non-terminal residue" evidence="1">
    <location>
        <position position="101"/>
    </location>
</feature>
<name>A0ABQ4XKI6_9ASTR</name>